<dbReference type="AlphaFoldDB" id="A0A1H0ZMY7"/>
<evidence type="ECO:0000313" key="5">
    <source>
        <dbReference type="Proteomes" id="UP000198848"/>
    </source>
</evidence>
<evidence type="ECO:0000313" key="4">
    <source>
        <dbReference type="EMBL" id="SDQ28895.1"/>
    </source>
</evidence>
<reference evidence="5" key="1">
    <citation type="submission" date="2016-10" db="EMBL/GenBank/DDBJ databases">
        <authorList>
            <person name="Varghese N."/>
            <person name="Submissions S."/>
        </authorList>
    </citation>
    <scope>NUCLEOTIDE SEQUENCE [LARGE SCALE GENOMIC DNA]</scope>
    <source>
        <strain evidence="5">DSM 24767</strain>
    </source>
</reference>
<feature type="transmembrane region" description="Helical" evidence="2">
    <location>
        <begin position="12"/>
        <end position="34"/>
    </location>
</feature>
<dbReference type="PROSITE" id="PS50926">
    <property type="entry name" value="TRAM"/>
    <property type="match status" value="1"/>
</dbReference>
<keyword evidence="2" id="KW-1133">Transmembrane helix</keyword>
<keyword evidence="2" id="KW-0812">Transmembrane</keyword>
<evidence type="ECO:0000259" key="3">
    <source>
        <dbReference type="PROSITE" id="PS50926"/>
    </source>
</evidence>
<evidence type="ECO:0000256" key="1">
    <source>
        <dbReference type="SAM" id="MobiDB-lite"/>
    </source>
</evidence>
<dbReference type="Proteomes" id="UP000198848">
    <property type="component" value="Unassembled WGS sequence"/>
</dbReference>
<dbReference type="InterPro" id="IPR002792">
    <property type="entry name" value="TRAM_dom"/>
</dbReference>
<evidence type="ECO:0000256" key="2">
    <source>
        <dbReference type="SAM" id="Phobius"/>
    </source>
</evidence>
<dbReference type="EMBL" id="FNLC01000001">
    <property type="protein sequence ID" value="SDQ28895.1"/>
    <property type="molecule type" value="Genomic_DNA"/>
</dbReference>
<organism evidence="4 5">
    <name type="scientific">Natronobacterium texcoconense</name>
    <dbReference type="NCBI Taxonomy" id="1095778"/>
    <lineage>
        <taxon>Archaea</taxon>
        <taxon>Methanobacteriati</taxon>
        <taxon>Methanobacteriota</taxon>
        <taxon>Stenosarchaea group</taxon>
        <taxon>Halobacteria</taxon>
        <taxon>Halobacteriales</taxon>
        <taxon>Natrialbaceae</taxon>
        <taxon>Natronobacterium</taxon>
    </lineage>
</organism>
<sequence length="130" mass="14188">MLDGDMLGTASLVLAGIVIVLSLILIVLVASWFVGQLRGGSEERSESYERHREAQARDPPVEIGDVHEAGVIDFSDHHSGDRQAVCKIQGFVVFVEDLPGDLEVGDVVRFRVLSFNRGHTSATGKFIERA</sequence>
<feature type="region of interest" description="Disordered" evidence="1">
    <location>
        <begin position="41"/>
        <end position="61"/>
    </location>
</feature>
<gene>
    <name evidence="4" type="ORF">SAMN04489842_0364</name>
</gene>
<dbReference type="Gene3D" id="2.40.50.140">
    <property type="entry name" value="Nucleic acid-binding proteins"/>
    <property type="match status" value="1"/>
</dbReference>
<protein>
    <submittedName>
        <fullName evidence="4">Predicted RNA-binding protein, contains TRAM domain</fullName>
    </submittedName>
</protein>
<keyword evidence="5" id="KW-1185">Reference proteome</keyword>
<keyword evidence="2" id="KW-0472">Membrane</keyword>
<name>A0A1H0ZMY7_NATTX</name>
<proteinExistence type="predicted"/>
<feature type="domain" description="TRAM" evidence="3">
    <location>
        <begin position="60"/>
        <end position="128"/>
    </location>
</feature>
<dbReference type="InterPro" id="IPR012340">
    <property type="entry name" value="NA-bd_OB-fold"/>
</dbReference>
<accession>A0A1H0ZMY7</accession>